<keyword evidence="3" id="KW-1185">Reference proteome</keyword>
<dbReference type="RefSeq" id="WP_168674481.1">
    <property type="nucleotide sequence ID" value="NZ_JAAVTK010000012.1"/>
</dbReference>
<proteinExistence type="predicted"/>
<reference evidence="2 3" key="1">
    <citation type="submission" date="2020-03" db="EMBL/GenBank/DDBJ databases">
        <title>Genomic Encyclopedia of Type Strains, Phase IV (KMG-V): Genome sequencing to study the core and pangenomes of soil and plant-associated prokaryotes.</title>
        <authorList>
            <person name="Whitman W."/>
        </authorList>
    </citation>
    <scope>NUCLEOTIDE SEQUENCE [LARGE SCALE GENOMIC DNA]</scope>
    <source>
        <strain evidence="2 3">1B</strain>
    </source>
</reference>
<feature type="signal peptide" evidence="1">
    <location>
        <begin position="1"/>
        <end position="21"/>
    </location>
</feature>
<keyword evidence="1" id="KW-0732">Signal</keyword>
<organism evidence="2 3">
    <name type="scientific">Hymenobacter artigasi</name>
    <dbReference type="NCBI Taxonomy" id="2719616"/>
    <lineage>
        <taxon>Bacteria</taxon>
        <taxon>Pseudomonadati</taxon>
        <taxon>Bacteroidota</taxon>
        <taxon>Cytophagia</taxon>
        <taxon>Cytophagales</taxon>
        <taxon>Hymenobacteraceae</taxon>
        <taxon>Hymenobacter</taxon>
    </lineage>
</organism>
<dbReference type="Proteomes" id="UP000717634">
    <property type="component" value="Unassembled WGS sequence"/>
</dbReference>
<accession>A0ABX1HP41</accession>
<protein>
    <submittedName>
        <fullName evidence="2">Uncharacterized protein</fullName>
    </submittedName>
</protein>
<feature type="chain" id="PRO_5046993776" evidence="1">
    <location>
        <begin position="22"/>
        <end position="153"/>
    </location>
</feature>
<evidence type="ECO:0000313" key="3">
    <source>
        <dbReference type="Proteomes" id="UP000717634"/>
    </source>
</evidence>
<dbReference type="EMBL" id="JAAVTK010000012">
    <property type="protein sequence ID" value="NKI90887.1"/>
    <property type="molecule type" value="Genomic_DNA"/>
</dbReference>
<sequence length="153" mass="17189">MKKFSLVLVACLSAWSARAQAPRVRSVRLNAYPLSSSTLIGVDSADIQQSAPTKVTLKQGQVFVRRLDEMLAAKDSIPVGRFKSRFVRFRFNVFYQGGTTRAIYVAQGSTLLSRGRLYRLDNELKTLLRAFIPNPNEYLPVRAPRNEATQPGR</sequence>
<evidence type="ECO:0000256" key="1">
    <source>
        <dbReference type="SAM" id="SignalP"/>
    </source>
</evidence>
<evidence type="ECO:0000313" key="2">
    <source>
        <dbReference type="EMBL" id="NKI90887.1"/>
    </source>
</evidence>
<comment type="caution">
    <text evidence="2">The sequence shown here is derived from an EMBL/GenBank/DDBJ whole genome shotgun (WGS) entry which is preliminary data.</text>
</comment>
<name>A0ABX1HP41_9BACT</name>
<gene>
    <name evidence="2" type="ORF">HBN54_003499</name>
</gene>